<dbReference type="PANTHER" id="PTHR30185">
    <property type="entry name" value="CRYPTIC BETA-GLUCOSIDE BGL OPERON ANTITERMINATOR"/>
    <property type="match status" value="1"/>
</dbReference>
<dbReference type="EMBL" id="CP012502">
    <property type="protein sequence ID" value="AOM84486.1"/>
    <property type="molecule type" value="Genomic_DNA"/>
</dbReference>
<dbReference type="PROSITE" id="PS51099">
    <property type="entry name" value="PTS_EIIB_TYPE_2"/>
    <property type="match status" value="1"/>
</dbReference>
<keyword evidence="2" id="KW-0677">Repeat</keyword>
<dbReference type="Pfam" id="PF00359">
    <property type="entry name" value="PTS_EIIA_2"/>
    <property type="match status" value="1"/>
</dbReference>
<name>A0A1D7QZQ5_9BACI</name>
<dbReference type="STRING" id="632773.BBEV_3170"/>
<evidence type="ECO:0000259" key="6">
    <source>
        <dbReference type="PROSITE" id="PS51099"/>
    </source>
</evidence>
<dbReference type="Gene3D" id="1.10.1790.10">
    <property type="entry name" value="PRD domain"/>
    <property type="match status" value="1"/>
</dbReference>
<dbReference type="CDD" id="cd05568">
    <property type="entry name" value="PTS_IIB_bgl_like"/>
    <property type="match status" value="1"/>
</dbReference>
<protein>
    <submittedName>
        <fullName evidence="8">Putative licABCH operon regulator</fullName>
    </submittedName>
</protein>
<dbReference type="GO" id="GO:0009401">
    <property type="term" value="P:phosphoenolpyruvate-dependent sugar phosphotransferase system"/>
    <property type="evidence" value="ECO:0007669"/>
    <property type="project" value="InterPro"/>
</dbReference>
<keyword evidence="9" id="KW-1185">Reference proteome</keyword>
<dbReference type="Gene3D" id="1.10.10.10">
    <property type="entry name" value="Winged helix-like DNA-binding domain superfamily/Winged helix DNA-binding domain"/>
    <property type="match status" value="1"/>
</dbReference>
<keyword evidence="4" id="KW-0804">Transcription</keyword>
<dbReference type="PANTHER" id="PTHR30185:SF18">
    <property type="entry name" value="TRANSCRIPTIONAL REGULATOR MTLR"/>
    <property type="match status" value="1"/>
</dbReference>
<dbReference type="Pfam" id="PF08279">
    <property type="entry name" value="HTH_11"/>
    <property type="match status" value="1"/>
</dbReference>
<evidence type="ECO:0000256" key="2">
    <source>
        <dbReference type="ARBA" id="ARBA00022737"/>
    </source>
</evidence>
<dbReference type="Proteomes" id="UP000094463">
    <property type="component" value="Chromosome"/>
</dbReference>
<organism evidence="8 9">
    <name type="scientific">Salisediminibacterium beveridgei</name>
    <dbReference type="NCBI Taxonomy" id="632773"/>
    <lineage>
        <taxon>Bacteria</taxon>
        <taxon>Bacillati</taxon>
        <taxon>Bacillota</taxon>
        <taxon>Bacilli</taxon>
        <taxon>Bacillales</taxon>
        <taxon>Bacillaceae</taxon>
        <taxon>Salisediminibacterium</taxon>
    </lineage>
</organism>
<dbReference type="GO" id="GO:0008982">
    <property type="term" value="F:protein-N(PI)-phosphohistidine-sugar phosphotransferase activity"/>
    <property type="evidence" value="ECO:0007669"/>
    <property type="project" value="InterPro"/>
</dbReference>
<evidence type="ECO:0000313" key="9">
    <source>
        <dbReference type="Proteomes" id="UP000094463"/>
    </source>
</evidence>
<dbReference type="InterPro" id="IPR013011">
    <property type="entry name" value="PTS_EIIB_2"/>
</dbReference>
<dbReference type="SUPFAM" id="SSF55804">
    <property type="entry name" value="Phoshotransferase/anion transport protein"/>
    <property type="match status" value="1"/>
</dbReference>
<reference evidence="8 9" key="1">
    <citation type="submission" date="2015-08" db="EMBL/GenBank/DDBJ databases">
        <title>The complete genome sequence of Bacillus beveridgei MLTeJB.</title>
        <authorList>
            <person name="Hanson T.E."/>
            <person name="Mesa C."/>
            <person name="Basesman S.M."/>
            <person name="Oremland R.S."/>
        </authorList>
    </citation>
    <scope>NUCLEOTIDE SEQUENCE [LARGE SCALE GENOMIC DNA]</scope>
    <source>
        <strain evidence="8 9">MLTeJB</strain>
    </source>
</reference>
<evidence type="ECO:0000259" key="5">
    <source>
        <dbReference type="PROSITE" id="PS51094"/>
    </source>
</evidence>
<dbReference type="InterPro" id="IPR011608">
    <property type="entry name" value="PRD"/>
</dbReference>
<evidence type="ECO:0000259" key="7">
    <source>
        <dbReference type="PROSITE" id="PS51372"/>
    </source>
</evidence>
<gene>
    <name evidence="8" type="primary">licR</name>
    <name evidence="8" type="ORF">BBEV_3170</name>
</gene>
<evidence type="ECO:0000313" key="8">
    <source>
        <dbReference type="EMBL" id="AOM84486.1"/>
    </source>
</evidence>
<sequence>MRLKERPLMILKMLLKQDGAPLKISDISSALNVSDRTVRNDLDDIREELHQNSRIELLRKPGTGVWIKGDPADIQKCFKLVEEKTVVPFFTQEKRVTWIVFRLLSSDRPMLLKEIEATLKISLSSVQRDFEQVENLMNEHQFTIHRKSAHGYWVTGDEWVRRQWLFTILDSEIDTDQDITRFRLNQAFTSCISNVTHFQQRIPAILALIDKSPFNFTLQSKTNIVLHLFIIWMRSSDADSLNFDAACYGGAQEALHSLSEKLIRTILGTDAKINEHDVHYLTIHLVSSRYSTTLAPDQFSLKDDEVVSRMITIAGSFLGLDLHDDHLLRTGLFNHLDPMINRITHNIPVESSDAISIEELYPGISAAALAASQVVEAVYNVKVPKREMDYIALYFGAAIERQSPKLPLEKLHAVIICETGLGTSQFVKERLTRFLPNIHIEDVVSRYEAYRYQDDAIDLYMTTVPLNPDWTKKPVINVKPIPDYTDLLTIQSLITDIQSDQPHLYSNYSNDIIAIAKKYGLNDENFNDELIQYLQKTGIEAANTPEPQLETKKGLLTLLPENRITITDEELNCEESVFQSVELLEHKLCVLPDYKHAVINRLKSNGPYMLVTHHVALLHAKPEEGALEPSMSLLLCKKGVNFNKPGFDPVYLIFSFAATDDYSHLQALSELLLVVGEQRHVNALREMQDTREIRPYLQASLLDGKGDDEV</sequence>
<dbReference type="InterPro" id="IPR050661">
    <property type="entry name" value="BglG_antiterminators"/>
</dbReference>
<dbReference type="Gene3D" id="3.40.50.2300">
    <property type="match status" value="1"/>
</dbReference>
<feature type="domain" description="PRD" evidence="7">
    <location>
        <begin position="298"/>
        <end position="405"/>
    </location>
</feature>
<dbReference type="PROSITE" id="PS51094">
    <property type="entry name" value="PTS_EIIA_TYPE_2"/>
    <property type="match status" value="1"/>
</dbReference>
<evidence type="ECO:0000256" key="3">
    <source>
        <dbReference type="ARBA" id="ARBA00023015"/>
    </source>
</evidence>
<evidence type="ECO:0000256" key="1">
    <source>
        <dbReference type="ARBA" id="ARBA00022679"/>
    </source>
</evidence>
<dbReference type="Pfam" id="PF00874">
    <property type="entry name" value="PRD"/>
    <property type="match status" value="1"/>
</dbReference>
<dbReference type="InterPro" id="IPR016152">
    <property type="entry name" value="PTrfase/Anion_transptr"/>
</dbReference>
<dbReference type="InterPro" id="IPR036634">
    <property type="entry name" value="PRD_sf"/>
</dbReference>
<dbReference type="GO" id="GO:0006355">
    <property type="term" value="P:regulation of DNA-templated transcription"/>
    <property type="evidence" value="ECO:0007669"/>
    <property type="project" value="InterPro"/>
</dbReference>
<dbReference type="SUPFAM" id="SSF63520">
    <property type="entry name" value="PTS-regulatory domain, PRD"/>
    <property type="match status" value="1"/>
</dbReference>
<dbReference type="SUPFAM" id="SSF52794">
    <property type="entry name" value="PTS system IIB component-like"/>
    <property type="match status" value="1"/>
</dbReference>
<evidence type="ECO:0000256" key="4">
    <source>
        <dbReference type="ARBA" id="ARBA00023163"/>
    </source>
</evidence>
<feature type="domain" description="PTS EIIB type-2" evidence="6">
    <location>
        <begin position="411"/>
        <end position="502"/>
    </location>
</feature>
<dbReference type="KEGG" id="bbev:BBEV_3170"/>
<dbReference type="InterPro" id="IPR036095">
    <property type="entry name" value="PTS_EIIB-like_sf"/>
</dbReference>
<dbReference type="InterPro" id="IPR036388">
    <property type="entry name" value="WH-like_DNA-bd_sf"/>
</dbReference>
<dbReference type="AlphaFoldDB" id="A0A1D7QZQ5"/>
<dbReference type="PROSITE" id="PS51372">
    <property type="entry name" value="PRD_2"/>
    <property type="match status" value="1"/>
</dbReference>
<dbReference type="InterPro" id="IPR002178">
    <property type="entry name" value="PTS_EIIA_type-2_dom"/>
</dbReference>
<keyword evidence="1" id="KW-0808">Transferase</keyword>
<dbReference type="InterPro" id="IPR013196">
    <property type="entry name" value="HTH_11"/>
</dbReference>
<accession>A0A1D7QZQ5</accession>
<keyword evidence="3" id="KW-0805">Transcription regulation</keyword>
<proteinExistence type="predicted"/>
<dbReference type="Gene3D" id="3.40.930.10">
    <property type="entry name" value="Mannitol-specific EII, Chain A"/>
    <property type="match status" value="1"/>
</dbReference>
<feature type="domain" description="PTS EIIA type-2" evidence="5">
    <location>
        <begin position="557"/>
        <end position="700"/>
    </location>
</feature>